<dbReference type="Proteomes" id="UP000571950">
    <property type="component" value="Unassembled WGS sequence"/>
</dbReference>
<protein>
    <submittedName>
        <fullName evidence="1">Uncharacterized protein</fullName>
    </submittedName>
</protein>
<gene>
    <name evidence="1" type="ORF">GGR43_003565</name>
</gene>
<dbReference type="RefSeq" id="WP_188073290.1">
    <property type="nucleotide sequence ID" value="NZ_JACIDT010000015.1"/>
</dbReference>
<sequence length="135" mass="13990">MGFLDGGISAIFGAALSGLYLDGTLHRDGTNPVYDQSGNIVGYSGGVSLPIKVQRDACSWSMKQSPGYVDGDVMLIVLAHGLAATITTDMEISDGAGRRWMVQSADLDAASSHWICRGRLAAVPDGGDPDESAGS</sequence>
<accession>A0A7W6BJ36</accession>
<comment type="caution">
    <text evidence="1">The sequence shown here is derived from an EMBL/GenBank/DDBJ whole genome shotgun (WGS) entry which is preliminary data.</text>
</comment>
<name>A0A7W6BJ36_9SPHN</name>
<reference evidence="1 2" key="1">
    <citation type="submission" date="2020-08" db="EMBL/GenBank/DDBJ databases">
        <title>Genomic Encyclopedia of Type Strains, Phase IV (KMG-IV): sequencing the most valuable type-strain genomes for metagenomic binning, comparative biology and taxonomic classification.</title>
        <authorList>
            <person name="Goeker M."/>
        </authorList>
    </citation>
    <scope>NUCLEOTIDE SEQUENCE [LARGE SCALE GENOMIC DNA]</scope>
    <source>
        <strain evidence="1 2">DSM 26189</strain>
    </source>
</reference>
<evidence type="ECO:0000313" key="1">
    <source>
        <dbReference type="EMBL" id="MBB3927828.1"/>
    </source>
</evidence>
<evidence type="ECO:0000313" key="2">
    <source>
        <dbReference type="Proteomes" id="UP000571950"/>
    </source>
</evidence>
<dbReference type="EMBL" id="JACIDT010000015">
    <property type="protein sequence ID" value="MBB3927828.1"/>
    <property type="molecule type" value="Genomic_DNA"/>
</dbReference>
<dbReference type="AlphaFoldDB" id="A0A7W6BJ36"/>
<organism evidence="1 2">
    <name type="scientific">Sphingobium jiangsuense</name>
    <dbReference type="NCBI Taxonomy" id="870476"/>
    <lineage>
        <taxon>Bacteria</taxon>
        <taxon>Pseudomonadati</taxon>
        <taxon>Pseudomonadota</taxon>
        <taxon>Alphaproteobacteria</taxon>
        <taxon>Sphingomonadales</taxon>
        <taxon>Sphingomonadaceae</taxon>
        <taxon>Sphingobium</taxon>
    </lineage>
</organism>
<proteinExistence type="predicted"/>
<keyword evidence="2" id="KW-1185">Reference proteome</keyword>